<dbReference type="Pfam" id="PF18888">
    <property type="entry name" value="DUF5650"/>
    <property type="match status" value="4"/>
</dbReference>
<reference evidence="2" key="1">
    <citation type="submission" date="2017-06" db="EMBL/GenBank/DDBJ databases">
        <title>Genome analysis of Fimbriiglobus ruber SP5, the first member of the order Planctomycetales with confirmed chitinolytic capability.</title>
        <authorList>
            <person name="Ravin N.V."/>
            <person name="Rakitin A.L."/>
            <person name="Ivanova A.A."/>
            <person name="Beletsky A.V."/>
            <person name="Kulichevskaya I.S."/>
            <person name="Mardanov A.V."/>
            <person name="Dedysh S.N."/>
        </authorList>
    </citation>
    <scope>NUCLEOTIDE SEQUENCE [LARGE SCALE GENOMIC DNA]</scope>
    <source>
        <strain evidence="2">SP5</strain>
    </source>
</reference>
<dbReference type="InterPro" id="IPR043710">
    <property type="entry name" value="DUF5650"/>
</dbReference>
<dbReference type="Proteomes" id="UP000214646">
    <property type="component" value="Unassembled WGS sequence"/>
</dbReference>
<dbReference type="AlphaFoldDB" id="A0A225DEK8"/>
<dbReference type="EMBL" id="NIDE01000009">
    <property type="protein sequence ID" value="OWK39892.1"/>
    <property type="molecule type" value="Genomic_DNA"/>
</dbReference>
<keyword evidence="2" id="KW-1185">Reference proteome</keyword>
<accession>A0A225DEK8</accession>
<name>A0A225DEK8_9BACT</name>
<protein>
    <submittedName>
        <fullName evidence="1">Filamentous hemagglutinin-like protein</fullName>
    </submittedName>
</protein>
<evidence type="ECO:0000313" key="1">
    <source>
        <dbReference type="EMBL" id="OWK39892.1"/>
    </source>
</evidence>
<dbReference type="OrthoDB" id="218680at2"/>
<proteinExistence type="predicted"/>
<sequence length="196" mass="18745">MVPLSTGNVVITAPDDSAGGTDAGAVYLFNGSTGALISTLVGSHADDKIGTAGVTVLTNGNYVVDSSSWSGNIGAVTFGSGTTGVSGVVSASNSLVGSTPGDFIGTGVMVLPNGNYVVDSSSWSNSAGAVTFGNGMTGVSGVVSASNSLVGSIANDFVGGEFGGSVVVLASGNYLVASPNWSGNEGAVTFGSGTAG</sequence>
<comment type="caution">
    <text evidence="1">The sequence shown here is derived from an EMBL/GenBank/DDBJ whole genome shotgun (WGS) entry which is preliminary data.</text>
</comment>
<evidence type="ECO:0000313" key="2">
    <source>
        <dbReference type="Proteomes" id="UP000214646"/>
    </source>
</evidence>
<gene>
    <name evidence="1" type="ORF">FRUB_05782</name>
</gene>
<organism evidence="1 2">
    <name type="scientific">Fimbriiglobus ruber</name>
    <dbReference type="NCBI Taxonomy" id="1908690"/>
    <lineage>
        <taxon>Bacteria</taxon>
        <taxon>Pseudomonadati</taxon>
        <taxon>Planctomycetota</taxon>
        <taxon>Planctomycetia</taxon>
        <taxon>Gemmatales</taxon>
        <taxon>Gemmataceae</taxon>
        <taxon>Fimbriiglobus</taxon>
    </lineage>
</organism>